<name>B9F571_ORYSJ</name>
<sequence length="191" mass="21185">MAYVEFPALKKLQLHDLESFESWVATPGKEELSFPVLEEIDIRNCPKLTSLPGPPKVKVEHGNDLTPTSVSEKPGNNYLPCLDTLFIMGSDKLAMLRNLPPSLKNLSIYHCPELRSISGNLDQLVDVSIGGCNKLDSPDWGNLPALEDFGLLNCKRLTSLPGNLGNYSALRRVLVKYCPAINMKPLYKHLP</sequence>
<dbReference type="Proteomes" id="UP000007752">
    <property type="component" value="Chromosome 2"/>
</dbReference>
<accession>B9F571</accession>
<dbReference type="SUPFAM" id="SSF52058">
    <property type="entry name" value="L domain-like"/>
    <property type="match status" value="1"/>
</dbReference>
<dbReference type="AlphaFoldDB" id="B9F571"/>
<dbReference type="PANTHER" id="PTHR34630:SF87">
    <property type="entry name" value="NBS-LRR RESISTANCE PROTEIN"/>
    <property type="match status" value="1"/>
</dbReference>
<proteinExistence type="predicted"/>
<reference evidence="1" key="1">
    <citation type="journal article" date="2005" name="PLoS Biol.">
        <title>The genomes of Oryza sativa: a history of duplications.</title>
        <authorList>
            <person name="Yu J."/>
            <person name="Wang J."/>
            <person name="Lin W."/>
            <person name="Li S."/>
            <person name="Li H."/>
            <person name="Zhou J."/>
            <person name="Ni P."/>
            <person name="Dong W."/>
            <person name="Hu S."/>
            <person name="Zeng C."/>
            <person name="Zhang J."/>
            <person name="Zhang Y."/>
            <person name="Li R."/>
            <person name="Xu Z."/>
            <person name="Li S."/>
            <person name="Li X."/>
            <person name="Zheng H."/>
            <person name="Cong L."/>
            <person name="Lin L."/>
            <person name="Yin J."/>
            <person name="Geng J."/>
            <person name="Li G."/>
            <person name="Shi J."/>
            <person name="Liu J."/>
            <person name="Lv H."/>
            <person name="Li J."/>
            <person name="Wang J."/>
            <person name="Deng Y."/>
            <person name="Ran L."/>
            <person name="Shi X."/>
            <person name="Wang X."/>
            <person name="Wu Q."/>
            <person name="Li C."/>
            <person name="Ren X."/>
            <person name="Wang J."/>
            <person name="Wang X."/>
            <person name="Li D."/>
            <person name="Liu D."/>
            <person name="Zhang X."/>
            <person name="Ji Z."/>
            <person name="Zhao W."/>
            <person name="Sun Y."/>
            <person name="Zhang Z."/>
            <person name="Bao J."/>
            <person name="Han Y."/>
            <person name="Dong L."/>
            <person name="Ji J."/>
            <person name="Chen P."/>
            <person name="Wu S."/>
            <person name="Liu J."/>
            <person name="Xiao Y."/>
            <person name="Bu D."/>
            <person name="Tan J."/>
            <person name="Yang L."/>
            <person name="Ye C."/>
            <person name="Zhang J."/>
            <person name="Xu J."/>
            <person name="Zhou Y."/>
            <person name="Yu Y."/>
            <person name="Zhang B."/>
            <person name="Zhuang S."/>
            <person name="Wei H."/>
            <person name="Liu B."/>
            <person name="Lei M."/>
            <person name="Yu H."/>
            <person name="Li Y."/>
            <person name="Xu H."/>
            <person name="Wei S."/>
            <person name="He X."/>
            <person name="Fang L."/>
            <person name="Zhang Z."/>
            <person name="Zhang Y."/>
            <person name="Huang X."/>
            <person name="Su Z."/>
            <person name="Tong W."/>
            <person name="Li J."/>
            <person name="Tong Z."/>
            <person name="Li S."/>
            <person name="Ye J."/>
            <person name="Wang L."/>
            <person name="Fang L."/>
            <person name="Lei T."/>
            <person name="Chen C."/>
            <person name="Chen H."/>
            <person name="Xu Z."/>
            <person name="Li H."/>
            <person name="Huang H."/>
            <person name="Zhang F."/>
            <person name="Xu H."/>
            <person name="Li N."/>
            <person name="Zhao C."/>
            <person name="Li S."/>
            <person name="Dong L."/>
            <person name="Huang Y."/>
            <person name="Li L."/>
            <person name="Xi Y."/>
            <person name="Qi Q."/>
            <person name="Li W."/>
            <person name="Zhang B."/>
            <person name="Hu W."/>
            <person name="Zhang Y."/>
            <person name="Tian X."/>
            <person name="Jiao Y."/>
            <person name="Liang X."/>
            <person name="Jin J."/>
            <person name="Gao L."/>
            <person name="Zheng W."/>
            <person name="Hao B."/>
            <person name="Liu S."/>
            <person name="Wang W."/>
            <person name="Yuan L."/>
            <person name="Cao M."/>
            <person name="McDermott J."/>
            <person name="Samudrala R."/>
            <person name="Wang J."/>
            <person name="Wong G.K."/>
            <person name="Yang H."/>
        </authorList>
    </citation>
    <scope>NUCLEOTIDE SEQUENCE [LARGE SCALE GENOMIC DNA]</scope>
</reference>
<organism evidence="1">
    <name type="scientific">Oryza sativa subsp. japonica</name>
    <name type="common">Rice</name>
    <dbReference type="NCBI Taxonomy" id="39947"/>
    <lineage>
        <taxon>Eukaryota</taxon>
        <taxon>Viridiplantae</taxon>
        <taxon>Streptophyta</taxon>
        <taxon>Embryophyta</taxon>
        <taxon>Tracheophyta</taxon>
        <taxon>Spermatophyta</taxon>
        <taxon>Magnoliopsida</taxon>
        <taxon>Liliopsida</taxon>
        <taxon>Poales</taxon>
        <taxon>Poaceae</taxon>
        <taxon>BOP clade</taxon>
        <taxon>Oryzoideae</taxon>
        <taxon>Oryzeae</taxon>
        <taxon>Oryzinae</taxon>
        <taxon>Oryza</taxon>
        <taxon>Oryza sativa</taxon>
    </lineage>
</organism>
<protein>
    <submittedName>
        <fullName evidence="1">Uncharacterized protein</fullName>
    </submittedName>
</protein>
<dbReference type="Gene3D" id="3.80.10.10">
    <property type="entry name" value="Ribonuclease Inhibitor"/>
    <property type="match status" value="2"/>
</dbReference>
<dbReference type="InterPro" id="IPR032675">
    <property type="entry name" value="LRR_dom_sf"/>
</dbReference>
<dbReference type="PANTHER" id="PTHR34630">
    <property type="entry name" value="OS11G0677101 PROTEIN"/>
    <property type="match status" value="1"/>
</dbReference>
<reference evidence="1" key="2">
    <citation type="submission" date="2008-12" db="EMBL/GenBank/DDBJ databases">
        <title>Improved gene annotation of the rice (Oryza sativa) genomes.</title>
        <authorList>
            <person name="Wang J."/>
            <person name="Li R."/>
            <person name="Fan W."/>
            <person name="Huang Q."/>
            <person name="Zhang J."/>
            <person name="Zhou Y."/>
            <person name="Hu Y."/>
            <person name="Zi S."/>
            <person name="Li J."/>
            <person name="Ni P."/>
            <person name="Zheng H."/>
            <person name="Zhang Y."/>
            <person name="Zhao M."/>
            <person name="Hao Q."/>
            <person name="McDermott J."/>
            <person name="Samudrala R."/>
            <person name="Kristiansen K."/>
            <person name="Wong G.K.-S."/>
        </authorList>
    </citation>
    <scope>NUCLEOTIDE SEQUENCE</scope>
</reference>
<gene>
    <name evidence="1" type="ORF">OsJ_06389</name>
</gene>
<evidence type="ECO:0000313" key="1">
    <source>
        <dbReference type="EMBL" id="EEE56802.1"/>
    </source>
</evidence>
<dbReference type="EMBL" id="CM000139">
    <property type="protein sequence ID" value="EEE56802.1"/>
    <property type="molecule type" value="Genomic_DNA"/>
</dbReference>